<comment type="caution">
    <text evidence="1">The sequence shown here is derived from an EMBL/GenBank/DDBJ whole genome shotgun (WGS) entry which is preliminary data.</text>
</comment>
<evidence type="ECO:0000313" key="1">
    <source>
        <dbReference type="EMBL" id="GGQ17334.1"/>
    </source>
</evidence>
<dbReference type="EMBL" id="BMQX01000010">
    <property type="protein sequence ID" value="GGQ17334.1"/>
    <property type="molecule type" value="Genomic_DNA"/>
</dbReference>
<sequence length="112" mass="11928">MKTIIIGILSFAIGISVAGIVGLKLFAYGGQSVAAAEIQMATTTLQLIESKQIDVAVSKLCSILPIALNNKADMDASWFATEFNYGSHNTNDENIEVQAASLLEQQGICHNL</sequence>
<keyword evidence="2" id="KW-1185">Reference proteome</keyword>
<reference evidence="2" key="1">
    <citation type="journal article" date="2019" name="Int. J. Syst. Evol. Microbiol.">
        <title>The Global Catalogue of Microorganisms (GCM) 10K type strain sequencing project: providing services to taxonomists for standard genome sequencing and annotation.</title>
        <authorList>
            <consortium name="The Broad Institute Genomics Platform"/>
            <consortium name="The Broad Institute Genome Sequencing Center for Infectious Disease"/>
            <person name="Wu L."/>
            <person name="Ma J."/>
        </authorList>
    </citation>
    <scope>NUCLEOTIDE SEQUENCE [LARGE SCALE GENOMIC DNA]</scope>
    <source>
        <strain evidence="2">JCM 32306</strain>
    </source>
</reference>
<organism evidence="1 2">
    <name type="scientific">Shewanella litoralis</name>
    <dbReference type="NCBI Taxonomy" id="2282700"/>
    <lineage>
        <taxon>Bacteria</taxon>
        <taxon>Pseudomonadati</taxon>
        <taxon>Pseudomonadota</taxon>
        <taxon>Gammaproteobacteria</taxon>
        <taxon>Alteromonadales</taxon>
        <taxon>Shewanellaceae</taxon>
        <taxon>Shewanella</taxon>
    </lineage>
</organism>
<proteinExistence type="predicted"/>
<accession>A0ABQ2R760</accession>
<gene>
    <name evidence="1" type="ORF">GCM10009411_17160</name>
</gene>
<dbReference type="RefSeq" id="WP_160053879.1">
    <property type="nucleotide sequence ID" value="NZ_BMQX01000010.1"/>
</dbReference>
<evidence type="ECO:0000313" key="2">
    <source>
        <dbReference type="Proteomes" id="UP000619118"/>
    </source>
</evidence>
<protein>
    <submittedName>
        <fullName evidence="1">Uncharacterized protein</fullName>
    </submittedName>
</protein>
<name>A0ABQ2R760_9GAMM</name>
<dbReference type="Proteomes" id="UP000619118">
    <property type="component" value="Unassembled WGS sequence"/>
</dbReference>